<dbReference type="EMBL" id="LFIW01002438">
    <property type="protein sequence ID" value="KZL70656.1"/>
    <property type="molecule type" value="Genomic_DNA"/>
</dbReference>
<dbReference type="InterPro" id="IPR007111">
    <property type="entry name" value="NACHT_NTPase"/>
</dbReference>
<organism evidence="8 9">
    <name type="scientific">Colletotrichum incanum</name>
    <name type="common">Soybean anthracnose fungus</name>
    <dbReference type="NCBI Taxonomy" id="1573173"/>
    <lineage>
        <taxon>Eukaryota</taxon>
        <taxon>Fungi</taxon>
        <taxon>Dikarya</taxon>
        <taxon>Ascomycota</taxon>
        <taxon>Pezizomycotina</taxon>
        <taxon>Sordariomycetes</taxon>
        <taxon>Hypocreomycetidae</taxon>
        <taxon>Glomerellales</taxon>
        <taxon>Glomerellaceae</taxon>
        <taxon>Colletotrichum</taxon>
        <taxon>Colletotrichum spaethianum species complex</taxon>
    </lineage>
</organism>
<dbReference type="SUPFAM" id="SSF52540">
    <property type="entry name" value="P-loop containing nucleoside triphosphate hydrolases"/>
    <property type="match status" value="1"/>
</dbReference>
<evidence type="ECO:0000256" key="5">
    <source>
        <dbReference type="ARBA" id="ARBA00023043"/>
    </source>
</evidence>
<feature type="repeat" description="ANK" evidence="6">
    <location>
        <begin position="904"/>
        <end position="936"/>
    </location>
</feature>
<feature type="repeat" description="ANK" evidence="6">
    <location>
        <begin position="1235"/>
        <end position="1267"/>
    </location>
</feature>
<keyword evidence="2" id="KW-0677">Repeat</keyword>
<dbReference type="GO" id="GO:0009116">
    <property type="term" value="P:nucleoside metabolic process"/>
    <property type="evidence" value="ECO:0007669"/>
    <property type="project" value="InterPro"/>
</dbReference>
<dbReference type="Pfam" id="PF01048">
    <property type="entry name" value="PNP_UDP_1"/>
    <property type="match status" value="1"/>
</dbReference>
<proteinExistence type="predicted"/>
<dbReference type="Pfam" id="PF12796">
    <property type="entry name" value="Ank_2"/>
    <property type="match status" value="10"/>
</dbReference>
<gene>
    <name evidence="8" type="ORF">CI238_01501</name>
</gene>
<feature type="repeat" description="ANK" evidence="6">
    <location>
        <begin position="1433"/>
        <end position="1465"/>
    </location>
</feature>
<feature type="repeat" description="ANK" evidence="6">
    <location>
        <begin position="1136"/>
        <end position="1168"/>
    </location>
</feature>
<feature type="repeat" description="ANK" evidence="6">
    <location>
        <begin position="1367"/>
        <end position="1399"/>
    </location>
</feature>
<feature type="repeat" description="ANK" evidence="6">
    <location>
        <begin position="1037"/>
        <end position="1069"/>
    </location>
</feature>
<keyword evidence="1" id="KW-0479">Metal-binding</keyword>
<feature type="repeat" description="ANK" evidence="6">
    <location>
        <begin position="1202"/>
        <end position="1234"/>
    </location>
</feature>
<reference evidence="8 9" key="1">
    <citation type="submission" date="2015-06" db="EMBL/GenBank/DDBJ databases">
        <title>Survival trade-offs in plant roots during colonization by closely related pathogenic and mutualistic fungi.</title>
        <authorList>
            <person name="Hacquard S."/>
            <person name="Kracher B."/>
            <person name="Hiruma K."/>
            <person name="Weinman A."/>
            <person name="Muench P."/>
            <person name="Garrido Oter R."/>
            <person name="Ver Loren van Themaat E."/>
            <person name="Dallerey J.-F."/>
            <person name="Damm U."/>
            <person name="Henrissat B."/>
            <person name="Lespinet O."/>
            <person name="Thon M."/>
            <person name="Kemen E."/>
            <person name="McHardy A.C."/>
            <person name="Schulze-Lefert P."/>
            <person name="O'Connell R.J."/>
        </authorList>
    </citation>
    <scope>NUCLEOTIDE SEQUENCE [LARGE SCALE GENOMIC DNA]</scope>
    <source>
        <strain evidence="8 9">MAFF 238704</strain>
    </source>
</reference>
<feature type="repeat" description="ANK" evidence="6">
    <location>
        <begin position="1334"/>
        <end position="1366"/>
    </location>
</feature>
<dbReference type="SMART" id="SM00248">
    <property type="entry name" value="ANK"/>
    <property type="match status" value="33"/>
</dbReference>
<feature type="repeat" description="ANK" evidence="6">
    <location>
        <begin position="1073"/>
        <end position="1102"/>
    </location>
</feature>
<feature type="repeat" description="ANK" evidence="6">
    <location>
        <begin position="1631"/>
        <end position="1663"/>
    </location>
</feature>
<evidence type="ECO:0000313" key="8">
    <source>
        <dbReference type="EMBL" id="KZL70656.1"/>
    </source>
</evidence>
<dbReference type="GO" id="GO:0003824">
    <property type="term" value="F:catalytic activity"/>
    <property type="evidence" value="ECO:0007669"/>
    <property type="project" value="InterPro"/>
</dbReference>
<feature type="repeat" description="ANK" evidence="6">
    <location>
        <begin position="1532"/>
        <end position="1564"/>
    </location>
</feature>
<feature type="repeat" description="ANK" evidence="6">
    <location>
        <begin position="1004"/>
        <end position="1036"/>
    </location>
</feature>
<feature type="repeat" description="ANK" evidence="6">
    <location>
        <begin position="1866"/>
        <end position="1899"/>
    </location>
</feature>
<dbReference type="PANTHER" id="PTHR24198">
    <property type="entry name" value="ANKYRIN REPEAT AND PROTEIN KINASE DOMAIN-CONTAINING PROTEIN"/>
    <property type="match status" value="1"/>
</dbReference>
<feature type="repeat" description="ANK" evidence="6">
    <location>
        <begin position="1466"/>
        <end position="1498"/>
    </location>
</feature>
<dbReference type="PROSITE" id="PS50088">
    <property type="entry name" value="ANK_REPEAT"/>
    <property type="match status" value="28"/>
</dbReference>
<dbReference type="SUPFAM" id="SSF53167">
    <property type="entry name" value="Purine and uridine phosphorylases"/>
    <property type="match status" value="1"/>
</dbReference>
<feature type="repeat" description="ANK" evidence="6">
    <location>
        <begin position="1400"/>
        <end position="1432"/>
    </location>
</feature>
<dbReference type="Pfam" id="PF22939">
    <property type="entry name" value="WHD_GPIID"/>
    <property type="match status" value="1"/>
</dbReference>
<dbReference type="Proteomes" id="UP000076584">
    <property type="component" value="Unassembled WGS sequence"/>
</dbReference>
<dbReference type="InterPro" id="IPR027417">
    <property type="entry name" value="P-loop_NTPase"/>
</dbReference>
<feature type="repeat" description="ANK" evidence="6">
    <location>
        <begin position="1103"/>
        <end position="1135"/>
    </location>
</feature>
<feature type="repeat" description="ANK" evidence="6">
    <location>
        <begin position="1697"/>
        <end position="1729"/>
    </location>
</feature>
<dbReference type="PROSITE" id="PS50297">
    <property type="entry name" value="ANK_REP_REGION"/>
    <property type="match status" value="28"/>
</dbReference>
<dbReference type="InterPro" id="IPR000433">
    <property type="entry name" value="Znf_ZZ"/>
</dbReference>
<dbReference type="PROSITE" id="PS50837">
    <property type="entry name" value="NACHT"/>
    <property type="match status" value="1"/>
</dbReference>
<keyword evidence="5 6" id="KW-0040">ANK repeat</keyword>
<dbReference type="GO" id="GO:0008270">
    <property type="term" value="F:zinc ion binding"/>
    <property type="evidence" value="ECO:0007669"/>
    <property type="project" value="UniProtKB-KW"/>
</dbReference>
<keyword evidence="3" id="KW-0863">Zinc-finger</keyword>
<keyword evidence="4" id="KW-0862">Zinc</keyword>
<feature type="repeat" description="ANK" evidence="6">
    <location>
        <begin position="1268"/>
        <end position="1300"/>
    </location>
</feature>
<evidence type="ECO:0000313" key="9">
    <source>
        <dbReference type="Proteomes" id="UP000076584"/>
    </source>
</evidence>
<dbReference type="Pfam" id="PF00023">
    <property type="entry name" value="Ank"/>
    <property type="match status" value="3"/>
</dbReference>
<sequence>MSDPQNYTVGWICAIPTEFAAARAFLDEQHPGPEAIAQNDNNTYALGTMGKHNVVIAVMPKKEYGIAAAATVARDMVHSFPNVRIGLMVGVGGGAPSQQHDIRLGDVVVGCRGAGNGGVVQYDYGKAMQNQGFVETGSLNQPPPALLNAVAGLETDYMMEGPELNVKVDSALGQWKRLRKTHSRPSANTDQLYKSDFTHPSDASVACSRECIVNTLNVVSRHERGEDEDDPAIHYGLIASANQVMKNAEMRDKLSREKGVLCFEMEAAGLMNHFPCLVVRGICDYSDSHKNKEWQGFAAMSAAAYAKDLLRRISPSTIAAEKKIKEVLESMEGSLACIQSTTDRIKSRIDTMSSDSHTQKIKKWLSPPETSTNFNHAKESRHKGTGSWFLENAAFREWKHGSRQHLWLYGIPGSGKTVLSATILDHLEQEDDRVTLDFFFDFSDINKQKPDDMCRALAFQLYTKRIEARKELDNLLASHDDGLKQPTTQTLSQCLQAMMQAPGRLCIVLDALDECIKRTELLRWIQSFICSSNLPHVQLIATGRPEEEFMRAFRSWISNSSHVPLEKESVNADIQSYISTRLVSKEFRKWALIPSILQQIQEEVGGKADGMFRWAACQLDSLETCLDREELEAALKALPQDLNETYARILQNIPQNRQKKAIRLLQFLVYSERPLTLQEAVDAIAVRLDERRSFDPGDRLPDPMDITRFCPSLAVLVETTGAAEKNGVLQLAHFTVKEYLLHHNAEGFCGIEPSISITQTCLFYLTSVEEDEVSKMRGRYPLARYAAEIWMDHAKQAESSDNILAAIVNFLQDVQGCARVWNRLFNPERGWDDDPGLPNASGFYYACLKGLTATVKRLLSDQSDVNAQGGVYGNALQAASLRGHTEVVQMLLNEGADVNVQGGYDGNALQAAASGGHTEVIQMLLNRGADVNAQGGNYGNALQAALWEGHTEAVQILLNKGADVNAYSSRNYSNALQAASSSGHTEVIQILLNKGADVNAQGGNYGNALQAASLSGHTEVIQILLNKGADVNAQGGVYSNALQAASWKGHTEVVQILLNRGAGVNAQGGVYGNALQAASLRGHTEVVQMLLNKGADVNAQSGVYSNALQAAALGGHTEVVQILLNRGAGVNAQGGYDGNALQAAASEGHTEVVQILLNRGAGVNAQGGYDGNALQAAASEGHTEVVQILLNKGADVNAQGGNYGNALQAASFSGHIGVIQMLLNRGADVNVQGGVYSNALQAASFSGHTEVIQILLNRGADVNAQGGVYSNALQAAALGGHTEVVQILLNRGADVNAQGGYNGNALQAAASEGHTEVVQILLNRGADVNAQGGYNGNALQAAASEGHTEVVQILLNRGAGVNAQGGYDGNALQAAASEGHTEVVQILLNKGADVNAQGGNYGNALQAASFSGHIGVIQMLLNRGADVNVQGGVYSNALQAASFSGHTEVIQILLNRGADVNAQGGVYSNALQAAALGGHTEVVQILLNRGADVNAQGGYNGNALQAAASEGHTEVVQILLNRGADVNAQGGYNGNALQAAASEGHTEVVQILLNRGADVNAQGGYNGNALQAAASEGHTEVVQILLNKGADVNAQGGNYGNALQAASFSGHIGVIQMLLNRGADVNVQGGVYSNALQAASFSGHTEVVQILLNKGADVNAQGGYNGNALQAAASGGHTEAVQILLNRGADVTAQGGVYSNALQAAALGGHTEAVQILLNRGADVNAQGGYDGNALQAAASEGHTETVQILLNRGADVTAQGGDYSNALYAAVSNGCIEVVSLFLEKFSLDLEYQHPRSGQTALSYAAAGGHESITKLLLTEHHVNPNPKDSIGRTPLFLASNEGQKTIVDILLEWNPVAPDWKDRYGSTPLSVAARKGHVEVVESLLATELVDINSRDEFGRTPMWWARRCGHPEIAHLLLESGKQRGILLDDRQMALEVDKRLHNKYRTICDICTLSITEDKCYACSVCNCGDFNICPDCFNCGGRCLDGSHELVLSGEYESGVEECESEEDECESE</sequence>
<evidence type="ECO:0000259" key="7">
    <source>
        <dbReference type="PROSITE" id="PS50837"/>
    </source>
</evidence>
<dbReference type="InterPro" id="IPR054471">
    <property type="entry name" value="GPIID_WHD"/>
</dbReference>
<dbReference type="Gene3D" id="3.40.50.1580">
    <property type="entry name" value="Nucleoside phosphorylase domain"/>
    <property type="match status" value="1"/>
</dbReference>
<dbReference type="Pfam" id="PF13637">
    <property type="entry name" value="Ank_4"/>
    <property type="match status" value="1"/>
</dbReference>
<feature type="repeat" description="ANK" evidence="6">
    <location>
        <begin position="1499"/>
        <end position="1531"/>
    </location>
</feature>
<protein>
    <submittedName>
        <fullName evidence="8">Multiple ankyrin repeats single kh domain</fullName>
    </submittedName>
</protein>
<feature type="repeat" description="ANK" evidence="6">
    <location>
        <begin position="971"/>
        <end position="1003"/>
    </location>
</feature>
<feature type="repeat" description="ANK" evidence="6">
    <location>
        <begin position="1169"/>
        <end position="1201"/>
    </location>
</feature>
<dbReference type="InterPro" id="IPR056884">
    <property type="entry name" value="NPHP3-like_N"/>
</dbReference>
<feature type="repeat" description="ANK" evidence="6">
    <location>
        <begin position="1301"/>
        <end position="1333"/>
    </location>
</feature>
<feature type="repeat" description="ANK" evidence="6">
    <location>
        <begin position="937"/>
        <end position="969"/>
    </location>
</feature>
<evidence type="ECO:0000256" key="4">
    <source>
        <dbReference type="ARBA" id="ARBA00022833"/>
    </source>
</evidence>
<keyword evidence="9" id="KW-1185">Reference proteome</keyword>
<dbReference type="Gene3D" id="1.25.40.20">
    <property type="entry name" value="Ankyrin repeat-containing domain"/>
    <property type="match status" value="6"/>
</dbReference>
<name>A0A161WI91_COLIC</name>
<feature type="repeat" description="ANK" evidence="6">
    <location>
        <begin position="1565"/>
        <end position="1597"/>
    </location>
</feature>
<feature type="domain" description="NACHT" evidence="7">
    <location>
        <begin position="404"/>
        <end position="545"/>
    </location>
</feature>
<dbReference type="PROSITE" id="PS01357">
    <property type="entry name" value="ZF_ZZ_1"/>
    <property type="match status" value="1"/>
</dbReference>
<dbReference type="InterPro" id="IPR002110">
    <property type="entry name" value="Ankyrin_rpt"/>
</dbReference>
<feature type="repeat" description="ANK" evidence="6">
    <location>
        <begin position="1598"/>
        <end position="1630"/>
    </location>
</feature>
<evidence type="ECO:0000256" key="1">
    <source>
        <dbReference type="ARBA" id="ARBA00022723"/>
    </source>
</evidence>
<feature type="repeat" description="ANK" evidence="6">
    <location>
        <begin position="874"/>
        <end position="903"/>
    </location>
</feature>
<evidence type="ECO:0000256" key="6">
    <source>
        <dbReference type="PROSITE-ProRule" id="PRU00023"/>
    </source>
</evidence>
<dbReference type="SUPFAM" id="SSF48403">
    <property type="entry name" value="Ankyrin repeat"/>
    <property type="match status" value="3"/>
</dbReference>
<dbReference type="STRING" id="1573173.A0A161WI91"/>
<evidence type="ECO:0000256" key="3">
    <source>
        <dbReference type="ARBA" id="ARBA00022771"/>
    </source>
</evidence>
<evidence type="ECO:0000256" key="2">
    <source>
        <dbReference type="ARBA" id="ARBA00022737"/>
    </source>
</evidence>
<dbReference type="PANTHER" id="PTHR24198:SF165">
    <property type="entry name" value="ANKYRIN REPEAT-CONTAINING PROTEIN-RELATED"/>
    <property type="match status" value="1"/>
</dbReference>
<feature type="repeat" description="ANK" evidence="6">
    <location>
        <begin position="1664"/>
        <end position="1696"/>
    </location>
</feature>
<accession>A0A161WI91</accession>
<dbReference type="Gene3D" id="3.40.50.300">
    <property type="entry name" value="P-loop containing nucleotide triphosphate hydrolases"/>
    <property type="match status" value="1"/>
</dbReference>
<dbReference type="InterPro" id="IPR000845">
    <property type="entry name" value="Nucleoside_phosphorylase_d"/>
</dbReference>
<feature type="repeat" description="ANK" evidence="6">
    <location>
        <begin position="1730"/>
        <end position="1762"/>
    </location>
</feature>
<comment type="caution">
    <text evidence="8">The sequence shown here is derived from an EMBL/GenBank/DDBJ whole genome shotgun (WGS) entry which is preliminary data.</text>
</comment>
<dbReference type="InterPro" id="IPR035994">
    <property type="entry name" value="Nucleoside_phosphorylase_sf"/>
</dbReference>
<dbReference type="InterPro" id="IPR036770">
    <property type="entry name" value="Ankyrin_rpt-contain_sf"/>
</dbReference>
<dbReference type="Pfam" id="PF24883">
    <property type="entry name" value="NPHP3_N"/>
    <property type="match status" value="1"/>
</dbReference>